<organism evidence="1 2">
    <name type="scientific">Prevotella melaninogenica DNF00666</name>
    <dbReference type="NCBI Taxonomy" id="1401073"/>
    <lineage>
        <taxon>Bacteria</taxon>
        <taxon>Pseudomonadati</taxon>
        <taxon>Bacteroidota</taxon>
        <taxon>Bacteroidia</taxon>
        <taxon>Bacteroidales</taxon>
        <taxon>Prevotellaceae</taxon>
        <taxon>Prevotella</taxon>
    </lineage>
</organism>
<evidence type="ECO:0000313" key="2">
    <source>
        <dbReference type="Proteomes" id="UP000029578"/>
    </source>
</evidence>
<comment type="caution">
    <text evidence="1">The sequence shown here is derived from an EMBL/GenBank/DDBJ whole genome shotgun (WGS) entry which is preliminary data.</text>
</comment>
<dbReference type="AlphaFoldDB" id="A0A096CMI6"/>
<reference evidence="1 2" key="1">
    <citation type="submission" date="2014-07" db="EMBL/GenBank/DDBJ databases">
        <authorList>
            <person name="McCorrison J."/>
            <person name="Sanka R."/>
            <person name="Torralba M."/>
            <person name="Gillis M."/>
            <person name="Haft D.H."/>
            <person name="Methe B."/>
            <person name="Sutton G."/>
            <person name="Nelson K.E."/>
        </authorList>
    </citation>
    <scope>NUCLEOTIDE SEQUENCE [LARGE SCALE GENOMIC DNA]</scope>
    <source>
        <strain evidence="1 2">DNF00666</strain>
    </source>
</reference>
<dbReference type="EMBL" id="JRNS01000402">
    <property type="protein sequence ID" value="KGF46534.1"/>
    <property type="molecule type" value="Genomic_DNA"/>
</dbReference>
<name>A0A096CMI6_9BACT</name>
<dbReference type="RefSeq" id="WP_036865416.1">
    <property type="nucleotide sequence ID" value="NZ_JRNS01000402.1"/>
</dbReference>
<evidence type="ECO:0000313" key="1">
    <source>
        <dbReference type="EMBL" id="KGF46534.1"/>
    </source>
</evidence>
<dbReference type="Proteomes" id="UP000029578">
    <property type="component" value="Unassembled WGS sequence"/>
</dbReference>
<protein>
    <recommendedName>
        <fullName evidence="3">With phospholipase A2</fullName>
    </recommendedName>
</protein>
<accession>A0A096CMI6</accession>
<evidence type="ECO:0008006" key="3">
    <source>
        <dbReference type="Google" id="ProtNLM"/>
    </source>
</evidence>
<sequence length="132" mass="14871">MNIFFIGIGSLLILAIIAAIATKLTKKKEGEPDVVMPTSGDCSSCDGTDDKCEQVCMMEAAVKGVEYYDDEELDRFRGRPSDQYTDEEVEEFATVLYTMQPHEVKGWNRSLILREINLPNQIKDELITMIEG</sequence>
<proteinExistence type="predicted"/>
<gene>
    <name evidence="1" type="ORF">HMPREF0661_08045</name>
</gene>